<dbReference type="InterPro" id="IPR011989">
    <property type="entry name" value="ARM-like"/>
</dbReference>
<feature type="compositionally biased region" description="Basic and acidic residues" evidence="4">
    <location>
        <begin position="62"/>
        <end position="78"/>
    </location>
</feature>
<dbReference type="GO" id="GO:0061630">
    <property type="term" value="F:ubiquitin protein ligase activity"/>
    <property type="evidence" value="ECO:0007669"/>
    <property type="project" value="UniProtKB-EC"/>
</dbReference>
<dbReference type="PANTHER" id="PTHR45670:SF1">
    <property type="entry name" value="E3 UBIQUITIN-PROTEIN LIGASE HECTD1"/>
    <property type="match status" value="1"/>
</dbReference>
<feature type="domain" description="E3 ubiquitin-protein ligase TRIP12-like TPR repeats" evidence="5">
    <location>
        <begin position="105"/>
        <end position="258"/>
    </location>
</feature>
<dbReference type="Pfam" id="PF25579">
    <property type="entry name" value="TPR_TRIP12_N"/>
    <property type="match status" value="1"/>
</dbReference>
<accession>A0A0L0FN27</accession>
<reference evidence="6 7" key="1">
    <citation type="submission" date="2011-02" db="EMBL/GenBank/DDBJ databases">
        <title>The Genome Sequence of Sphaeroforma arctica JP610.</title>
        <authorList>
            <consortium name="The Broad Institute Genome Sequencing Platform"/>
            <person name="Russ C."/>
            <person name="Cuomo C."/>
            <person name="Young S.K."/>
            <person name="Zeng Q."/>
            <person name="Gargeya S."/>
            <person name="Alvarado L."/>
            <person name="Berlin A."/>
            <person name="Chapman S.B."/>
            <person name="Chen Z."/>
            <person name="Freedman E."/>
            <person name="Gellesch M."/>
            <person name="Goldberg J."/>
            <person name="Griggs A."/>
            <person name="Gujja S."/>
            <person name="Heilman E."/>
            <person name="Heiman D."/>
            <person name="Howarth C."/>
            <person name="Mehta T."/>
            <person name="Neiman D."/>
            <person name="Pearson M."/>
            <person name="Roberts A."/>
            <person name="Saif S."/>
            <person name="Shea T."/>
            <person name="Shenoy N."/>
            <person name="Sisk P."/>
            <person name="Stolte C."/>
            <person name="Sykes S."/>
            <person name="White J."/>
            <person name="Yandava C."/>
            <person name="Burger G."/>
            <person name="Gray M.W."/>
            <person name="Holland P.W.H."/>
            <person name="King N."/>
            <person name="Lang F.B.F."/>
            <person name="Roger A.J."/>
            <person name="Ruiz-Trillo I."/>
            <person name="Haas B."/>
            <person name="Nusbaum C."/>
            <person name="Birren B."/>
        </authorList>
    </citation>
    <scope>NUCLEOTIDE SEQUENCE [LARGE SCALE GENOMIC DNA]</scope>
    <source>
        <strain evidence="6 7">JP610</strain>
    </source>
</reference>
<feature type="compositionally biased region" description="Low complexity" evidence="4">
    <location>
        <begin position="87"/>
        <end position="125"/>
    </location>
</feature>
<keyword evidence="3" id="KW-0808">Transferase</keyword>
<dbReference type="InterPro" id="IPR057948">
    <property type="entry name" value="TPR_TRIP12_N"/>
</dbReference>
<dbReference type="Gene3D" id="1.25.10.10">
    <property type="entry name" value="Leucine-rich Repeat Variant"/>
    <property type="match status" value="1"/>
</dbReference>
<gene>
    <name evidence="6" type="ORF">SARC_09418</name>
</gene>
<protein>
    <recommendedName>
        <fullName evidence="2">HECT-type E3 ubiquitin transferase</fullName>
        <ecNumber evidence="2">2.3.2.26</ecNumber>
    </recommendedName>
</protein>
<dbReference type="OrthoDB" id="423283at2759"/>
<dbReference type="InterPro" id="IPR045322">
    <property type="entry name" value="HECTD1/TRIP12-like"/>
</dbReference>
<dbReference type="EMBL" id="KQ242551">
    <property type="protein sequence ID" value="KNC78139.1"/>
    <property type="molecule type" value="Genomic_DNA"/>
</dbReference>
<keyword evidence="7" id="KW-1185">Reference proteome</keyword>
<proteinExistence type="predicted"/>
<dbReference type="PANTHER" id="PTHR45670">
    <property type="entry name" value="E3 UBIQUITIN-PROTEIN LIGASE TRIP12"/>
    <property type="match status" value="1"/>
</dbReference>
<dbReference type="AlphaFoldDB" id="A0A0L0FN27"/>
<dbReference type="EC" id="2.3.2.26" evidence="2"/>
<comment type="catalytic activity">
    <reaction evidence="1">
        <text>S-ubiquitinyl-[E2 ubiquitin-conjugating enzyme]-L-cysteine + [acceptor protein]-L-lysine = [E2 ubiquitin-conjugating enzyme]-L-cysteine + N(6)-ubiquitinyl-[acceptor protein]-L-lysine.</text>
        <dbReference type="EC" id="2.3.2.26"/>
    </reaction>
</comment>
<dbReference type="GeneID" id="25909922"/>
<evidence type="ECO:0000313" key="6">
    <source>
        <dbReference type="EMBL" id="KNC78139.1"/>
    </source>
</evidence>
<evidence type="ECO:0000259" key="5">
    <source>
        <dbReference type="Pfam" id="PF25579"/>
    </source>
</evidence>
<dbReference type="eggNOG" id="KOG0168">
    <property type="taxonomic scope" value="Eukaryota"/>
</dbReference>
<feature type="region of interest" description="Disordered" evidence="4">
    <location>
        <begin position="1"/>
        <end position="138"/>
    </location>
</feature>
<dbReference type="SUPFAM" id="SSF48371">
    <property type="entry name" value="ARM repeat"/>
    <property type="match status" value="1"/>
</dbReference>
<evidence type="ECO:0000256" key="2">
    <source>
        <dbReference type="ARBA" id="ARBA00012485"/>
    </source>
</evidence>
<dbReference type="GO" id="GO:0000209">
    <property type="term" value="P:protein polyubiquitination"/>
    <property type="evidence" value="ECO:0007669"/>
    <property type="project" value="TreeGrafter"/>
</dbReference>
<organism evidence="6 7">
    <name type="scientific">Sphaeroforma arctica JP610</name>
    <dbReference type="NCBI Taxonomy" id="667725"/>
    <lineage>
        <taxon>Eukaryota</taxon>
        <taxon>Ichthyosporea</taxon>
        <taxon>Ichthyophonida</taxon>
        <taxon>Sphaeroforma</taxon>
    </lineage>
</organism>
<evidence type="ECO:0000256" key="1">
    <source>
        <dbReference type="ARBA" id="ARBA00000885"/>
    </source>
</evidence>
<evidence type="ECO:0000256" key="3">
    <source>
        <dbReference type="ARBA" id="ARBA00022679"/>
    </source>
</evidence>
<dbReference type="Proteomes" id="UP000054560">
    <property type="component" value="Unassembled WGS sequence"/>
</dbReference>
<dbReference type="STRING" id="667725.A0A0L0FN27"/>
<evidence type="ECO:0000256" key="4">
    <source>
        <dbReference type="SAM" id="MobiDB-lite"/>
    </source>
</evidence>
<dbReference type="RefSeq" id="XP_014152041.1">
    <property type="nucleotide sequence ID" value="XM_014296566.1"/>
</dbReference>
<sequence>MPPKRKAKSSPQNQAQRKKHNTQQEKKAEEPQPQVTPDQSRSSMADGKKASLDDAAAAKAPSSKDEDYTAPPDAERSAENSLPNSEPTPSTDATPTRTAAPDASRSSSSGRLSESSRPTSSSKDSLGGSYTVSGNRDSIGGPYRHIVEAMNDWGDDAGQIVAVSQLCEQLSVATEETLTGFPTNAMVVSLVALMGAEYNPDLMLVATRTLTHLLEAKPSATTVVIRNQVVPVLCSKLLMIEYIDLAEQSLTALEKVSHGSRGYTCE</sequence>
<name>A0A0L0FN27_9EUKA</name>
<dbReference type="InterPro" id="IPR016024">
    <property type="entry name" value="ARM-type_fold"/>
</dbReference>
<dbReference type="GO" id="GO:0043161">
    <property type="term" value="P:proteasome-mediated ubiquitin-dependent protein catabolic process"/>
    <property type="evidence" value="ECO:0007669"/>
    <property type="project" value="TreeGrafter"/>
</dbReference>
<evidence type="ECO:0000313" key="7">
    <source>
        <dbReference type="Proteomes" id="UP000054560"/>
    </source>
</evidence>